<gene>
    <name evidence="1" type="ORF">C5U48_09545</name>
</gene>
<reference evidence="1 2" key="1">
    <citation type="submission" date="2018-02" db="EMBL/GenBank/DDBJ databases">
        <title>Draft genome sequence of Mycobacterium virginiense isolated from mud of a swine farm in Japan.</title>
        <authorList>
            <person name="Ohya K."/>
        </authorList>
    </citation>
    <scope>NUCLEOTIDE SEQUENCE [LARGE SCALE GENOMIC DNA]</scope>
    <source>
        <strain evidence="1 2">GF75</strain>
    </source>
</reference>
<organism evidence="1 2">
    <name type="scientific">Mycolicibacter virginiensis</name>
    <dbReference type="NCBI Taxonomy" id="1795032"/>
    <lineage>
        <taxon>Bacteria</taxon>
        <taxon>Bacillati</taxon>
        <taxon>Actinomycetota</taxon>
        <taxon>Actinomycetes</taxon>
        <taxon>Mycobacteriales</taxon>
        <taxon>Mycobacteriaceae</taxon>
        <taxon>Mycolicibacter</taxon>
    </lineage>
</organism>
<evidence type="ECO:0000313" key="2">
    <source>
        <dbReference type="Proteomes" id="UP000237911"/>
    </source>
</evidence>
<dbReference type="RefSeq" id="WP_065152399.1">
    <property type="nucleotide sequence ID" value="NZ_CP092430.2"/>
</dbReference>
<dbReference type="AlphaFoldDB" id="A0A9X7INC0"/>
<dbReference type="EMBL" id="PUEV01000048">
    <property type="protein sequence ID" value="PQM52431.1"/>
    <property type="molecule type" value="Genomic_DNA"/>
</dbReference>
<name>A0A9X7INC0_9MYCO</name>
<accession>A0A9X7INC0</accession>
<evidence type="ECO:0000313" key="1">
    <source>
        <dbReference type="EMBL" id="PQM52431.1"/>
    </source>
</evidence>
<protein>
    <submittedName>
        <fullName evidence="1">Uncharacterized protein</fullName>
    </submittedName>
</protein>
<sequence>MTDAANWITQYATASRRLVNETGELMQQVDHQIRNGTYGSEHVAKTANQLLNLGIAASLDWSQALFSFWSPPSTDAVELSEFIEVEPDSDYERVLSVAETFRRLGAESDVIGAQSLVFVPGILRVHAARFRIGVKGQNYYSGTYRGSVQLTSVRDGVSRRHEMDVTVDL</sequence>
<dbReference type="Proteomes" id="UP000237911">
    <property type="component" value="Unassembled WGS sequence"/>
</dbReference>
<comment type="caution">
    <text evidence="1">The sequence shown here is derived from an EMBL/GenBank/DDBJ whole genome shotgun (WGS) entry which is preliminary data.</text>
</comment>
<keyword evidence="2" id="KW-1185">Reference proteome</keyword>
<proteinExistence type="predicted"/>